<dbReference type="WBParaSite" id="Pan_g5500.t1">
    <property type="protein sequence ID" value="Pan_g5500.t1"/>
    <property type="gene ID" value="Pan_g5500"/>
</dbReference>
<dbReference type="GO" id="GO:0005778">
    <property type="term" value="C:peroxisomal membrane"/>
    <property type="evidence" value="ECO:0007669"/>
    <property type="project" value="UniProtKB-SubCell"/>
</dbReference>
<keyword evidence="7" id="KW-0962">Peroxisome biogenesis</keyword>
<keyword evidence="13" id="KW-0862">Zinc</keyword>
<evidence type="ECO:0000256" key="6">
    <source>
        <dbReference type="ARBA" id="ARBA00022448"/>
    </source>
</evidence>
<evidence type="ECO:0000256" key="17">
    <source>
        <dbReference type="ARBA" id="ARBA00023140"/>
    </source>
</evidence>
<keyword evidence="15" id="KW-1133">Transmembrane helix</keyword>
<dbReference type="Pfam" id="PF04757">
    <property type="entry name" value="Pex2_Pex12"/>
    <property type="match status" value="1"/>
</dbReference>
<dbReference type="PANTHER" id="PTHR23350:SF0">
    <property type="entry name" value="PEROXISOME BIOGENESIS FACTOR 10"/>
    <property type="match status" value="1"/>
</dbReference>
<keyword evidence="17" id="KW-0576">Peroxisome</keyword>
<evidence type="ECO:0000256" key="4">
    <source>
        <dbReference type="ARBA" id="ARBA00008704"/>
    </source>
</evidence>
<keyword evidence="9" id="KW-0812">Transmembrane</keyword>
<dbReference type="Proteomes" id="UP000492821">
    <property type="component" value="Unassembled WGS sequence"/>
</dbReference>
<evidence type="ECO:0000256" key="5">
    <source>
        <dbReference type="ARBA" id="ARBA00012483"/>
    </source>
</evidence>
<evidence type="ECO:0000313" key="21">
    <source>
        <dbReference type="WBParaSite" id="Pan_g5500.t1"/>
    </source>
</evidence>
<evidence type="ECO:0000256" key="16">
    <source>
        <dbReference type="ARBA" id="ARBA00023136"/>
    </source>
</evidence>
<evidence type="ECO:0000256" key="10">
    <source>
        <dbReference type="ARBA" id="ARBA00022723"/>
    </source>
</evidence>
<keyword evidence="12" id="KW-0833">Ubl conjugation pathway</keyword>
<comment type="subcellular location">
    <subcellularLocation>
        <location evidence="2">Peroxisome membrane</location>
        <topology evidence="2">Multi-pass membrane protein</topology>
    </subcellularLocation>
</comment>
<keyword evidence="20" id="KW-1185">Reference proteome</keyword>
<accession>A0A7E4W0W5</accession>
<evidence type="ECO:0000256" key="12">
    <source>
        <dbReference type="ARBA" id="ARBA00022786"/>
    </source>
</evidence>
<dbReference type="Gene3D" id="3.30.40.10">
    <property type="entry name" value="Zinc/RING finger domain, C3HC4 (zinc finger)"/>
    <property type="match status" value="1"/>
</dbReference>
<evidence type="ECO:0000256" key="1">
    <source>
        <dbReference type="ARBA" id="ARBA00000900"/>
    </source>
</evidence>
<keyword evidence="8" id="KW-0808">Transferase</keyword>
<dbReference type="SUPFAM" id="SSF57850">
    <property type="entry name" value="RING/U-box"/>
    <property type="match status" value="1"/>
</dbReference>
<dbReference type="GO" id="GO:0016558">
    <property type="term" value="P:protein import into peroxisome matrix"/>
    <property type="evidence" value="ECO:0007669"/>
    <property type="project" value="InterPro"/>
</dbReference>
<keyword evidence="14" id="KW-0653">Protein transport</keyword>
<sequence length="202" mass="22941">MASLYETFHQVALLTFFKKLAVQGQALRSQNHLHPTLYKISQDLPNLSQAFIDFVKALTVALFYLFKTPYHDVSKAFTDIQYRSIRPQSNFQTDKLYKFIGLASLCRLAFVVKQKFEHYSNTDEGDFEDDAIPEEEVSDTGARNTFDCQLCCDNTKPVSTPCGHVFCWSCIERSKVADGGAVQCPSCRFQFAHGRSIPLMNL</sequence>
<organism evidence="20 21">
    <name type="scientific">Panagrellus redivivus</name>
    <name type="common">Microworm</name>
    <dbReference type="NCBI Taxonomy" id="6233"/>
    <lineage>
        <taxon>Eukaryota</taxon>
        <taxon>Metazoa</taxon>
        <taxon>Ecdysozoa</taxon>
        <taxon>Nematoda</taxon>
        <taxon>Chromadorea</taxon>
        <taxon>Rhabditida</taxon>
        <taxon>Tylenchina</taxon>
        <taxon>Panagrolaimomorpha</taxon>
        <taxon>Panagrolaimoidea</taxon>
        <taxon>Panagrolaimidae</taxon>
        <taxon>Panagrellus</taxon>
    </lineage>
</organism>
<proteinExistence type="inferred from homology"/>
<keyword evidence="10" id="KW-0479">Metal-binding</keyword>
<comment type="pathway">
    <text evidence="3">Protein modification; protein ubiquitination.</text>
</comment>
<reference evidence="20" key="1">
    <citation type="journal article" date="2013" name="Genetics">
        <title>The draft genome and transcriptome of Panagrellus redivivus are shaped by the harsh demands of a free-living lifestyle.</title>
        <authorList>
            <person name="Srinivasan J."/>
            <person name="Dillman A.R."/>
            <person name="Macchietto M.G."/>
            <person name="Heikkinen L."/>
            <person name="Lakso M."/>
            <person name="Fracchia K.M."/>
            <person name="Antoshechkin I."/>
            <person name="Mortazavi A."/>
            <person name="Wong G."/>
            <person name="Sternberg P.W."/>
        </authorList>
    </citation>
    <scope>NUCLEOTIDE SEQUENCE [LARGE SCALE GENOMIC DNA]</scope>
    <source>
        <strain evidence="20">MT8872</strain>
    </source>
</reference>
<dbReference type="Pfam" id="PF13445">
    <property type="entry name" value="zf-RING_UBOX"/>
    <property type="match status" value="1"/>
</dbReference>
<evidence type="ECO:0000256" key="9">
    <source>
        <dbReference type="ARBA" id="ARBA00022692"/>
    </source>
</evidence>
<evidence type="ECO:0000259" key="19">
    <source>
        <dbReference type="PROSITE" id="PS50089"/>
    </source>
</evidence>
<dbReference type="SMART" id="SM00184">
    <property type="entry name" value="RING"/>
    <property type="match status" value="1"/>
</dbReference>
<dbReference type="InterPro" id="IPR027370">
    <property type="entry name" value="Znf-RING_euk"/>
</dbReference>
<dbReference type="InterPro" id="IPR001841">
    <property type="entry name" value="Znf_RING"/>
</dbReference>
<dbReference type="PROSITE" id="PS50089">
    <property type="entry name" value="ZF_RING_2"/>
    <property type="match status" value="1"/>
</dbReference>
<evidence type="ECO:0000313" key="20">
    <source>
        <dbReference type="Proteomes" id="UP000492821"/>
    </source>
</evidence>
<dbReference type="PROSITE" id="PS00518">
    <property type="entry name" value="ZF_RING_1"/>
    <property type="match status" value="1"/>
</dbReference>
<protein>
    <recommendedName>
        <fullName evidence="5">RING-type E3 ubiquitin transferase</fullName>
        <ecNumber evidence="5">2.3.2.27</ecNumber>
    </recommendedName>
</protein>
<keyword evidence="16" id="KW-0472">Membrane</keyword>
<keyword evidence="6" id="KW-0813">Transport</keyword>
<feature type="domain" description="RING-type" evidence="19">
    <location>
        <begin position="148"/>
        <end position="188"/>
    </location>
</feature>
<dbReference type="GO" id="GO:0008270">
    <property type="term" value="F:zinc ion binding"/>
    <property type="evidence" value="ECO:0007669"/>
    <property type="project" value="UniProtKB-KW"/>
</dbReference>
<comment type="catalytic activity">
    <reaction evidence="1">
        <text>S-ubiquitinyl-[E2 ubiquitin-conjugating enzyme]-L-cysteine + [acceptor protein]-L-lysine = [E2 ubiquitin-conjugating enzyme]-L-cysteine + N(6)-ubiquitinyl-[acceptor protein]-L-lysine.</text>
        <dbReference type="EC" id="2.3.2.27"/>
    </reaction>
</comment>
<reference evidence="21" key="2">
    <citation type="submission" date="2020-10" db="UniProtKB">
        <authorList>
            <consortium name="WormBaseParasite"/>
        </authorList>
    </citation>
    <scope>IDENTIFICATION</scope>
</reference>
<evidence type="ECO:0000256" key="11">
    <source>
        <dbReference type="ARBA" id="ARBA00022771"/>
    </source>
</evidence>
<evidence type="ECO:0000256" key="3">
    <source>
        <dbReference type="ARBA" id="ARBA00004906"/>
    </source>
</evidence>
<keyword evidence="11 18" id="KW-0863">Zinc-finger</keyword>
<dbReference type="InterPro" id="IPR017907">
    <property type="entry name" value="Znf_RING_CS"/>
</dbReference>
<dbReference type="GO" id="GO:0061630">
    <property type="term" value="F:ubiquitin protein ligase activity"/>
    <property type="evidence" value="ECO:0007669"/>
    <property type="project" value="UniProtKB-EC"/>
</dbReference>
<dbReference type="AlphaFoldDB" id="A0A7E4W0W5"/>
<dbReference type="InterPro" id="IPR025654">
    <property type="entry name" value="PEX2/10"/>
</dbReference>
<dbReference type="InterPro" id="IPR013083">
    <property type="entry name" value="Znf_RING/FYVE/PHD"/>
</dbReference>
<name>A0A7E4W0W5_PANRE</name>
<evidence type="ECO:0000256" key="7">
    <source>
        <dbReference type="ARBA" id="ARBA00022593"/>
    </source>
</evidence>
<evidence type="ECO:0000256" key="8">
    <source>
        <dbReference type="ARBA" id="ARBA00022679"/>
    </source>
</evidence>
<evidence type="ECO:0000256" key="14">
    <source>
        <dbReference type="ARBA" id="ARBA00022927"/>
    </source>
</evidence>
<dbReference type="EC" id="2.3.2.27" evidence="5"/>
<evidence type="ECO:0000256" key="13">
    <source>
        <dbReference type="ARBA" id="ARBA00022833"/>
    </source>
</evidence>
<comment type="similarity">
    <text evidence="4">Belongs to the pex2/pex10/pex12 family.</text>
</comment>
<evidence type="ECO:0000256" key="2">
    <source>
        <dbReference type="ARBA" id="ARBA00004585"/>
    </source>
</evidence>
<dbReference type="InterPro" id="IPR006845">
    <property type="entry name" value="Pex_N"/>
</dbReference>
<evidence type="ECO:0000256" key="15">
    <source>
        <dbReference type="ARBA" id="ARBA00022989"/>
    </source>
</evidence>
<dbReference type="PANTHER" id="PTHR23350">
    <property type="entry name" value="PEROXISOME ASSEMBLY PROTEIN 10"/>
    <property type="match status" value="1"/>
</dbReference>
<evidence type="ECO:0000256" key="18">
    <source>
        <dbReference type="PROSITE-ProRule" id="PRU00175"/>
    </source>
</evidence>